<gene>
    <name evidence="13" type="ORF">VP01_279g2</name>
</gene>
<dbReference type="Pfam" id="PF08389">
    <property type="entry name" value="Xpo1"/>
    <property type="match status" value="1"/>
</dbReference>
<evidence type="ECO:0000256" key="5">
    <source>
        <dbReference type="ARBA" id="ARBA00022490"/>
    </source>
</evidence>
<evidence type="ECO:0000313" key="13">
    <source>
        <dbReference type="EMBL" id="KNZ54997.1"/>
    </source>
</evidence>
<comment type="similarity">
    <text evidence="2 9">Belongs to the exportin family.</text>
</comment>
<dbReference type="InterPro" id="IPR016024">
    <property type="entry name" value="ARM-type_fold"/>
</dbReference>
<dbReference type="GO" id="GO:0031267">
    <property type="term" value="F:small GTPase binding"/>
    <property type="evidence" value="ECO:0007669"/>
    <property type="project" value="InterPro"/>
</dbReference>
<keyword evidence="10" id="KW-1133">Transmembrane helix</keyword>
<evidence type="ECO:0000259" key="11">
    <source>
        <dbReference type="Pfam" id="PF08389"/>
    </source>
</evidence>
<evidence type="ECO:0000256" key="7">
    <source>
        <dbReference type="ARBA" id="ARBA00022884"/>
    </source>
</evidence>
<dbReference type="PANTHER" id="PTHR15952">
    <property type="entry name" value="EXPORTIN-T/LOS1"/>
    <property type="match status" value="1"/>
</dbReference>
<evidence type="ECO:0000256" key="4">
    <source>
        <dbReference type="ARBA" id="ARBA00022448"/>
    </source>
</evidence>
<keyword evidence="10" id="KW-0812">Transmembrane</keyword>
<accession>A0A0L6V3A5</accession>
<dbReference type="Gene3D" id="1.25.10.10">
    <property type="entry name" value="Leucine-rich Repeat Variant"/>
    <property type="match status" value="1"/>
</dbReference>
<evidence type="ECO:0000256" key="6">
    <source>
        <dbReference type="ARBA" id="ARBA00022555"/>
    </source>
</evidence>
<evidence type="ECO:0000256" key="10">
    <source>
        <dbReference type="SAM" id="Phobius"/>
    </source>
</evidence>
<keyword evidence="8 9" id="KW-0539">Nucleus</keyword>
<dbReference type="InterPro" id="IPR011989">
    <property type="entry name" value="ARM-like"/>
</dbReference>
<keyword evidence="10" id="KW-0472">Membrane</keyword>
<dbReference type="InterPro" id="IPR045546">
    <property type="entry name" value="Exportin-T_C"/>
</dbReference>
<dbReference type="PANTHER" id="PTHR15952:SF11">
    <property type="entry name" value="EXPORTIN-T"/>
    <property type="match status" value="1"/>
</dbReference>
<evidence type="ECO:0000256" key="8">
    <source>
        <dbReference type="ARBA" id="ARBA00023242"/>
    </source>
</evidence>
<keyword evidence="5 9" id="KW-0963">Cytoplasm</keyword>
<feature type="domain" description="Exportin-1/Importin-beta-like" evidence="11">
    <location>
        <begin position="617"/>
        <end position="783"/>
    </location>
</feature>
<dbReference type="Pfam" id="PF19282">
    <property type="entry name" value="Exportin-T"/>
    <property type="match status" value="1"/>
</dbReference>
<protein>
    <recommendedName>
        <fullName evidence="3 9">Exportin-T</fullName>
    </recommendedName>
    <alternativeName>
        <fullName evidence="9">Exportin(tRNA)</fullName>
    </alternativeName>
    <alternativeName>
        <fullName evidence="9">tRNA exportin</fullName>
    </alternativeName>
</protein>
<dbReference type="OrthoDB" id="26399at2759"/>
<keyword evidence="7 9" id="KW-0694">RNA-binding</keyword>
<reference evidence="13 14" key="1">
    <citation type="submission" date="2015-08" db="EMBL/GenBank/DDBJ databases">
        <title>Next Generation Sequencing and Analysis of the Genome of Puccinia sorghi L Schw, the Causal Agent of Maize Common Rust.</title>
        <authorList>
            <person name="Rochi L."/>
            <person name="Burguener G."/>
            <person name="Darino M."/>
            <person name="Turjanski A."/>
            <person name="Kreff E."/>
            <person name="Dieguez M.J."/>
            <person name="Sacco F."/>
        </authorList>
    </citation>
    <scope>NUCLEOTIDE SEQUENCE [LARGE SCALE GENOMIC DNA]</scope>
    <source>
        <strain evidence="13 14">RO10H11247</strain>
    </source>
</reference>
<evidence type="ECO:0000259" key="12">
    <source>
        <dbReference type="Pfam" id="PF19282"/>
    </source>
</evidence>
<feature type="domain" description="Exportin-T C-terminal" evidence="12">
    <location>
        <begin position="866"/>
        <end position="1584"/>
    </location>
</feature>
<dbReference type="GO" id="GO:0016363">
    <property type="term" value="C:nuclear matrix"/>
    <property type="evidence" value="ECO:0007669"/>
    <property type="project" value="TreeGrafter"/>
</dbReference>
<feature type="transmembrane region" description="Helical" evidence="10">
    <location>
        <begin position="314"/>
        <end position="333"/>
    </location>
</feature>
<comment type="subcellular location">
    <subcellularLocation>
        <location evidence="1 9">Cytoplasm</location>
    </subcellularLocation>
    <subcellularLocation>
        <location evidence="9">Nucleus</location>
    </subcellularLocation>
    <text evidence="9">Shuttles between the nucleus and the cytoplasm.</text>
</comment>
<comment type="function">
    <text evidence="9">tRNA nucleus export receptor which facilitates tRNA translocation across the nuclear pore complex.</text>
</comment>
<name>A0A0L6V3A5_9BASI</name>
<dbReference type="EMBL" id="LAVV01007723">
    <property type="protein sequence ID" value="KNZ54997.1"/>
    <property type="molecule type" value="Genomic_DNA"/>
</dbReference>
<keyword evidence="4 9" id="KW-0813">Transport</keyword>
<evidence type="ECO:0000256" key="3">
    <source>
        <dbReference type="ARBA" id="ARBA00018928"/>
    </source>
</evidence>
<dbReference type="GO" id="GO:0005643">
    <property type="term" value="C:nuclear pore"/>
    <property type="evidence" value="ECO:0007669"/>
    <property type="project" value="TreeGrafter"/>
</dbReference>
<evidence type="ECO:0000256" key="9">
    <source>
        <dbReference type="RuleBase" id="RU366037"/>
    </source>
</evidence>
<keyword evidence="6 9" id="KW-0820">tRNA-binding</keyword>
<dbReference type="VEuPathDB" id="FungiDB:VP01_279g2"/>
<evidence type="ECO:0000256" key="2">
    <source>
        <dbReference type="ARBA" id="ARBA00009466"/>
    </source>
</evidence>
<evidence type="ECO:0000313" key="14">
    <source>
        <dbReference type="Proteomes" id="UP000037035"/>
    </source>
</evidence>
<keyword evidence="14" id="KW-1185">Reference proteome</keyword>
<dbReference type="Proteomes" id="UP000037035">
    <property type="component" value="Unassembled WGS sequence"/>
</dbReference>
<proteinExistence type="inferred from homology"/>
<dbReference type="SUPFAM" id="SSF48371">
    <property type="entry name" value="ARM repeat"/>
    <property type="match status" value="1"/>
</dbReference>
<dbReference type="GO" id="GO:0071528">
    <property type="term" value="P:tRNA re-export from nucleus"/>
    <property type="evidence" value="ECO:0007669"/>
    <property type="project" value="UniProtKB-UniRule"/>
</dbReference>
<dbReference type="GO" id="GO:0000049">
    <property type="term" value="F:tRNA binding"/>
    <property type="evidence" value="ECO:0007669"/>
    <property type="project" value="UniProtKB-UniRule"/>
</dbReference>
<sequence>MQLNLIRKPKTAETDYHDEQLLASSEYVQVDNQQEEEDPFQNISSPNTPPININNHYQQQINNHYQQQINNIHSPHQLDLSCVNSDQTDTSITSLFSFPDPISSINQSTHSDQLLSSNLSFTPNHRTIGNPDLFYQTSWLEILSSDLTTLSELEQVSFLSSLPEQPALIILITRSPDSFPITTWLSQLSRTCSAHLGLFKVLPILLDENKSNFQSLLQALQAICGFKSTHPLAHNEKSSTDQPSLTKERVDHSYLLLQQDTPDSGLDHLLVRPRDLAMMSAPSVAKLHQLLMPYESSTKPDQRKASQVSAGSKMLTVLACLLAMIAAVTMIFYPQALLRQPELPNLGAMESLPYPTGRANVTSSITLEHGPLLITNTTPDITVTHTPVLCENYTTNNLPIILPRENPEFANEQRQMSRTDQVIDQGEGMNHEQQMDWYGVKLGKQSRDDSQQEPIAKPMSKSGVGWRFERVIRSPMLKRALAEYKVKLISSKKRLASCHEIRTAQVKLWTQMIQLDEQIHQAVIAALNPGPLQSEATNFLQELRSNPTHSWEHGLICFLAIDKYTPQTRLFGLQLVDAMLTSPSHQQHQACYQTTREQLWDYIQRQFINGDGEQALPYLRNKLVQTIFLLFFQSYPNTWPDFFKDFARLIRQHPQNQQQLNPRTTDLYLRLLHEISSELSDALLRINKSPERLAKDSELRDAVRQHDAASIAQETFIIVAESLQALDQNTSSSSVQESLEMGIRVVEDYASWIDISLIVTPTWIPFLFKSIQLPHINIRLATTDALICIVTKGMPPNNRIELYNSLGLVELLKTLKTKNHQLRQSGEWSDDQDNQFNERLAKILNGMGLELCKVCDDHSVPQDLQAASLALATQLLPLLLSFLQDDVFSSCLPFTSAILSRYKKDKKLVPASHLTQEKRSFLSQLLPLIVIKLRYPSDDLFQWEPPALPGETEDEDMVLYHDRRRQLKNIIDAIAVIDESLFQETIDPLILNVLDHISNDSNLSWQELELALVLLYNYGEAVRGSGPTSIRSYVIIPPEEIKKHNKNKDYKINYSQYPLSSLGNLLLKASKALVTKFPHPSIAVQWFECVTRYHEFFEIFPGAIQDVLPAFLDDRGLHHPNCNIRYRCCYLFYRFVLQGKPAIQTHFNLHDWQTIIDQLKDLIVIQAELPAQLASNGSRDEHDILIEAVQSDSAFDSQLYLFEAIGILISFFSANPEQQIICLQSILEPLINQMRTELKNRPLDSTDLTNALRIHHSIMAVGAIAKGFPNLSSNPTSSTTPFPWLQVFKTATDDIMSVTERLNDIRVIRDATRSSFHKIVATIGMEALQHVPVLISCLLDKLTKPELVEFLSFVGQLVHKYKENFISLLDSLLLPLFSKIITFLDQPITGTDDVMCQSELRRGYFNLCSSIIGAQMHGIFVSASQCQTIFFFLDNQAHLETILKTIIAQLEAKEVLIPDLRFGFGLLKNFSSIWLKPSQPSDGGASPVPGFELFLYHQVVPLCFTIPCKPEFDWSDAESYLVLTEIIGILKMLMTIRGAEFVEFLLANLFPSMSCPSEKAQKLVKDIQETTDLKPSRKALVEFFGRNAK</sequence>
<organism evidence="13 14">
    <name type="scientific">Puccinia sorghi</name>
    <dbReference type="NCBI Taxonomy" id="27349"/>
    <lineage>
        <taxon>Eukaryota</taxon>
        <taxon>Fungi</taxon>
        <taxon>Dikarya</taxon>
        <taxon>Basidiomycota</taxon>
        <taxon>Pucciniomycotina</taxon>
        <taxon>Pucciniomycetes</taxon>
        <taxon>Pucciniales</taxon>
        <taxon>Pucciniaceae</taxon>
        <taxon>Puccinia</taxon>
    </lineage>
</organism>
<dbReference type="STRING" id="27349.A0A0L6V3A5"/>
<dbReference type="GO" id="GO:0005737">
    <property type="term" value="C:cytoplasm"/>
    <property type="evidence" value="ECO:0007669"/>
    <property type="project" value="UniProtKB-SubCell"/>
</dbReference>
<dbReference type="InterPro" id="IPR013598">
    <property type="entry name" value="Exportin-1/Importin-b-like"/>
</dbReference>
<dbReference type="InterPro" id="IPR040017">
    <property type="entry name" value="XPOT"/>
</dbReference>
<evidence type="ECO:0000256" key="1">
    <source>
        <dbReference type="ARBA" id="ARBA00004496"/>
    </source>
</evidence>
<comment type="caution">
    <text evidence="13">The sequence shown here is derived from an EMBL/GenBank/DDBJ whole genome shotgun (WGS) entry which is preliminary data.</text>
</comment>